<feature type="compositionally biased region" description="Basic residues" evidence="1">
    <location>
        <begin position="46"/>
        <end position="55"/>
    </location>
</feature>
<feature type="region of interest" description="Disordered" evidence="1">
    <location>
        <begin position="1"/>
        <end position="56"/>
    </location>
</feature>
<name>A0ABN8YH60_RANTA</name>
<sequence>MACRAPGSPEQGHLQSLASARGRLNTVHPPNPPRAASTDCTQGPPPRRRRGRRLGICKPARVHSPANCSRHLLARSRASPAVVGLLPCGFSPPGDT</sequence>
<evidence type="ECO:0000256" key="1">
    <source>
        <dbReference type="SAM" id="MobiDB-lite"/>
    </source>
</evidence>
<gene>
    <name evidence="2" type="ORF">MRATA1EN1_LOCUS9860</name>
</gene>
<evidence type="ECO:0000313" key="3">
    <source>
        <dbReference type="Proteomes" id="UP001176941"/>
    </source>
</evidence>
<evidence type="ECO:0000313" key="2">
    <source>
        <dbReference type="EMBL" id="CAI9160898.1"/>
    </source>
</evidence>
<accession>A0ABN8YH60</accession>
<organism evidence="2 3">
    <name type="scientific">Rangifer tarandus platyrhynchus</name>
    <name type="common">Svalbard reindeer</name>
    <dbReference type="NCBI Taxonomy" id="3082113"/>
    <lineage>
        <taxon>Eukaryota</taxon>
        <taxon>Metazoa</taxon>
        <taxon>Chordata</taxon>
        <taxon>Craniata</taxon>
        <taxon>Vertebrata</taxon>
        <taxon>Euteleostomi</taxon>
        <taxon>Mammalia</taxon>
        <taxon>Eutheria</taxon>
        <taxon>Laurasiatheria</taxon>
        <taxon>Artiodactyla</taxon>
        <taxon>Ruminantia</taxon>
        <taxon>Pecora</taxon>
        <taxon>Cervidae</taxon>
        <taxon>Odocoileinae</taxon>
        <taxon>Rangifer</taxon>
    </lineage>
</organism>
<proteinExistence type="predicted"/>
<reference evidence="2" key="1">
    <citation type="submission" date="2023-04" db="EMBL/GenBank/DDBJ databases">
        <authorList>
            <consortium name="ELIXIR-Norway"/>
        </authorList>
    </citation>
    <scope>NUCLEOTIDE SEQUENCE [LARGE SCALE GENOMIC DNA]</scope>
</reference>
<protein>
    <submittedName>
        <fullName evidence="2">Uncharacterized protein</fullName>
    </submittedName>
</protein>
<dbReference type="Proteomes" id="UP001176941">
    <property type="component" value="Chromosome 2"/>
</dbReference>
<dbReference type="EMBL" id="OX459938">
    <property type="protein sequence ID" value="CAI9160898.1"/>
    <property type="molecule type" value="Genomic_DNA"/>
</dbReference>
<keyword evidence="3" id="KW-1185">Reference proteome</keyword>